<proteinExistence type="predicted"/>
<evidence type="ECO:0000256" key="1">
    <source>
        <dbReference type="ARBA" id="ARBA00022723"/>
    </source>
</evidence>
<organism evidence="6 7">
    <name type="scientific">Acanthoscelides obtectus</name>
    <name type="common">Bean weevil</name>
    <name type="synonym">Bruchus obtectus</name>
    <dbReference type="NCBI Taxonomy" id="200917"/>
    <lineage>
        <taxon>Eukaryota</taxon>
        <taxon>Metazoa</taxon>
        <taxon>Ecdysozoa</taxon>
        <taxon>Arthropoda</taxon>
        <taxon>Hexapoda</taxon>
        <taxon>Insecta</taxon>
        <taxon>Pterygota</taxon>
        <taxon>Neoptera</taxon>
        <taxon>Endopterygota</taxon>
        <taxon>Coleoptera</taxon>
        <taxon>Polyphaga</taxon>
        <taxon>Cucujiformia</taxon>
        <taxon>Chrysomeloidea</taxon>
        <taxon>Chrysomelidae</taxon>
        <taxon>Bruchinae</taxon>
        <taxon>Bruchini</taxon>
        <taxon>Acanthoscelides</taxon>
    </lineage>
</organism>
<gene>
    <name evidence="5" type="ORF">ACAOBT_LOCUS17447</name>
    <name evidence="6" type="ORF">ACAOBT_LOCUS34304</name>
</gene>
<evidence type="ECO:0000313" key="6">
    <source>
        <dbReference type="EMBL" id="CAH2014707.1"/>
    </source>
</evidence>
<reference evidence="6" key="1">
    <citation type="submission" date="2022-03" db="EMBL/GenBank/DDBJ databases">
        <authorList>
            <person name="Sayadi A."/>
        </authorList>
    </citation>
    <scope>NUCLEOTIDE SEQUENCE</scope>
</reference>
<dbReference type="GO" id="GO:0008270">
    <property type="term" value="F:zinc ion binding"/>
    <property type="evidence" value="ECO:0007669"/>
    <property type="project" value="UniProtKB-KW"/>
</dbReference>
<comment type="caution">
    <text evidence="6">The sequence shown here is derived from an EMBL/GenBank/DDBJ whole genome shotgun (WGS) entry which is preliminary data.</text>
</comment>
<keyword evidence="3" id="KW-0862">Zinc</keyword>
<dbReference type="EMBL" id="CAKOFQ010008544">
    <property type="protein sequence ID" value="CAH2014707.1"/>
    <property type="molecule type" value="Genomic_DNA"/>
</dbReference>
<dbReference type="Gene3D" id="2.20.25.240">
    <property type="match status" value="1"/>
</dbReference>
<keyword evidence="2" id="KW-0863">Zinc-finger</keyword>
<protein>
    <recommendedName>
        <fullName evidence="4">FLYWCH-type domain-containing protein</fullName>
    </recommendedName>
</protein>
<accession>A0A9P0MA73</accession>
<keyword evidence="7" id="KW-1185">Reference proteome</keyword>
<dbReference type="Proteomes" id="UP001152888">
    <property type="component" value="Unassembled WGS sequence"/>
</dbReference>
<keyword evidence="1" id="KW-0479">Metal-binding</keyword>
<evidence type="ECO:0000259" key="4">
    <source>
        <dbReference type="Pfam" id="PF04500"/>
    </source>
</evidence>
<feature type="domain" description="FLYWCH-type" evidence="4">
    <location>
        <begin position="3"/>
        <end position="37"/>
    </location>
</feature>
<evidence type="ECO:0000313" key="5">
    <source>
        <dbReference type="EMBL" id="CAH1986786.1"/>
    </source>
</evidence>
<dbReference type="InterPro" id="IPR007588">
    <property type="entry name" value="Znf_FLYWCH"/>
</dbReference>
<evidence type="ECO:0000313" key="7">
    <source>
        <dbReference type="Proteomes" id="UP001152888"/>
    </source>
</evidence>
<name>A0A9P0MA73_ACAOB</name>
<dbReference type="Pfam" id="PF04500">
    <property type="entry name" value="FLYWCH"/>
    <property type="match status" value="1"/>
</dbReference>
<evidence type="ECO:0000256" key="2">
    <source>
        <dbReference type="ARBA" id="ARBA00022771"/>
    </source>
</evidence>
<dbReference type="AlphaFoldDB" id="A0A9P0MA73"/>
<dbReference type="EMBL" id="CAKOFQ010007005">
    <property type="protein sequence ID" value="CAH1986786.1"/>
    <property type="molecule type" value="Genomic_DNA"/>
</dbReference>
<evidence type="ECO:0000256" key="3">
    <source>
        <dbReference type="ARBA" id="ARBA00022833"/>
    </source>
</evidence>
<sequence>MSDRTYWKCTAYNRTKCKARVTTQGNTARLNTEHHNHQPPAISYEGLQSQVVSIILSNSRSSVRREEEL</sequence>
<dbReference type="OrthoDB" id="6650763at2759"/>